<evidence type="ECO:0000256" key="4">
    <source>
        <dbReference type="ARBA" id="ARBA00022603"/>
    </source>
</evidence>
<dbReference type="RefSeq" id="WP_380888923.1">
    <property type="nucleotide sequence ID" value="NZ_JBHUDY010000001.1"/>
</dbReference>
<dbReference type="EC" id="2.1.1.77" evidence="7"/>
<evidence type="ECO:0000313" key="9">
    <source>
        <dbReference type="Proteomes" id="UP001597115"/>
    </source>
</evidence>
<feature type="active site" evidence="7">
    <location>
        <position position="61"/>
    </location>
</feature>
<dbReference type="NCBIfam" id="NF001453">
    <property type="entry name" value="PRK00312.1"/>
    <property type="match status" value="1"/>
</dbReference>
<sequence>MTFAEARERMVREQIEARGISDARVKQAMRDVPREAFVPESLKSHAYDDRALPIEAAQTISQPYIVALMAEAATIGPEDKVLEVGAGSGYAAAVLSRLAAEVVAIERHAELADLASRRLTSLGYANVRVLAGDGTRGFPDEAPFDAILVPAAGGKPPQALLDQLADGGRLVMPVGGGIYQTLIRLTRTPAGFARDEYGSVAFVPLIADRD</sequence>
<name>A0ABW4I2N5_9SPHN</name>
<dbReference type="HAMAP" id="MF_00090">
    <property type="entry name" value="PIMT"/>
    <property type="match status" value="1"/>
</dbReference>
<dbReference type="GO" id="GO:0032259">
    <property type="term" value="P:methylation"/>
    <property type="evidence" value="ECO:0007669"/>
    <property type="project" value="UniProtKB-KW"/>
</dbReference>
<comment type="subcellular location">
    <subcellularLocation>
        <location evidence="1 7">Cytoplasm</location>
    </subcellularLocation>
</comment>
<dbReference type="SUPFAM" id="SSF53335">
    <property type="entry name" value="S-adenosyl-L-methionine-dependent methyltransferases"/>
    <property type="match status" value="1"/>
</dbReference>
<evidence type="ECO:0000256" key="2">
    <source>
        <dbReference type="ARBA" id="ARBA00005369"/>
    </source>
</evidence>
<dbReference type="Proteomes" id="UP001597115">
    <property type="component" value="Unassembled WGS sequence"/>
</dbReference>
<dbReference type="PANTHER" id="PTHR11579">
    <property type="entry name" value="PROTEIN-L-ISOASPARTATE O-METHYLTRANSFERASE"/>
    <property type="match status" value="1"/>
</dbReference>
<evidence type="ECO:0000256" key="3">
    <source>
        <dbReference type="ARBA" id="ARBA00022490"/>
    </source>
</evidence>
<evidence type="ECO:0000313" key="8">
    <source>
        <dbReference type="EMBL" id="MFD1612189.1"/>
    </source>
</evidence>
<dbReference type="CDD" id="cd02440">
    <property type="entry name" value="AdoMet_MTases"/>
    <property type="match status" value="1"/>
</dbReference>
<dbReference type="PROSITE" id="PS01279">
    <property type="entry name" value="PCMT"/>
    <property type="match status" value="1"/>
</dbReference>
<dbReference type="EMBL" id="JBHUDY010000001">
    <property type="protein sequence ID" value="MFD1612189.1"/>
    <property type="molecule type" value="Genomic_DNA"/>
</dbReference>
<evidence type="ECO:0000256" key="5">
    <source>
        <dbReference type="ARBA" id="ARBA00022679"/>
    </source>
</evidence>
<keyword evidence="9" id="KW-1185">Reference proteome</keyword>
<evidence type="ECO:0000256" key="7">
    <source>
        <dbReference type="HAMAP-Rule" id="MF_00090"/>
    </source>
</evidence>
<protein>
    <recommendedName>
        <fullName evidence="7">Protein-L-isoaspartate O-methyltransferase</fullName>
        <ecNumber evidence="7">2.1.1.77</ecNumber>
    </recommendedName>
    <alternativeName>
        <fullName evidence="7">L-isoaspartyl protein carboxyl methyltransferase</fullName>
    </alternativeName>
    <alternativeName>
        <fullName evidence="7">Protein L-isoaspartyl methyltransferase</fullName>
    </alternativeName>
    <alternativeName>
        <fullName evidence="7">Protein-beta-aspartate methyltransferase</fullName>
        <shortName evidence="7">PIMT</shortName>
    </alternativeName>
</protein>
<comment type="similarity">
    <text evidence="2 7">Belongs to the methyltransferase superfamily. L-isoaspartyl/D-aspartyl protein methyltransferase family.</text>
</comment>
<dbReference type="GO" id="GO:0004719">
    <property type="term" value="F:protein-L-isoaspartate (D-aspartate) O-methyltransferase activity"/>
    <property type="evidence" value="ECO:0007669"/>
    <property type="project" value="UniProtKB-EC"/>
</dbReference>
<keyword evidence="6 7" id="KW-0949">S-adenosyl-L-methionine</keyword>
<dbReference type="InterPro" id="IPR000682">
    <property type="entry name" value="PCMT"/>
</dbReference>
<gene>
    <name evidence="7" type="primary">pcm</name>
    <name evidence="8" type="ORF">ACFSCW_10285</name>
</gene>
<dbReference type="PANTHER" id="PTHR11579:SF0">
    <property type="entry name" value="PROTEIN-L-ISOASPARTATE(D-ASPARTATE) O-METHYLTRANSFERASE"/>
    <property type="match status" value="1"/>
</dbReference>
<accession>A0ABW4I2N5</accession>
<comment type="catalytic activity">
    <reaction evidence="7">
        <text>[protein]-L-isoaspartate + S-adenosyl-L-methionine = [protein]-L-isoaspartate alpha-methyl ester + S-adenosyl-L-homocysteine</text>
        <dbReference type="Rhea" id="RHEA:12705"/>
        <dbReference type="Rhea" id="RHEA-COMP:12143"/>
        <dbReference type="Rhea" id="RHEA-COMP:12144"/>
        <dbReference type="ChEBI" id="CHEBI:57856"/>
        <dbReference type="ChEBI" id="CHEBI:59789"/>
        <dbReference type="ChEBI" id="CHEBI:90596"/>
        <dbReference type="ChEBI" id="CHEBI:90598"/>
        <dbReference type="EC" id="2.1.1.77"/>
    </reaction>
</comment>
<evidence type="ECO:0000256" key="6">
    <source>
        <dbReference type="ARBA" id="ARBA00022691"/>
    </source>
</evidence>
<keyword evidence="3 7" id="KW-0963">Cytoplasm</keyword>
<dbReference type="Pfam" id="PF01135">
    <property type="entry name" value="PCMT"/>
    <property type="match status" value="1"/>
</dbReference>
<dbReference type="Gene3D" id="3.40.50.150">
    <property type="entry name" value="Vaccinia Virus protein VP39"/>
    <property type="match status" value="1"/>
</dbReference>
<comment type="function">
    <text evidence="7">Catalyzes the methyl esterification of L-isoaspartyl residues in peptides and proteins that result from spontaneous decomposition of normal L-aspartyl and L-asparaginyl residues. It plays a role in the repair and/or degradation of damaged proteins.</text>
</comment>
<dbReference type="NCBIfam" id="TIGR00080">
    <property type="entry name" value="pimt"/>
    <property type="match status" value="1"/>
</dbReference>
<keyword evidence="5 7" id="KW-0808">Transferase</keyword>
<reference evidence="9" key="1">
    <citation type="journal article" date="2019" name="Int. J. Syst. Evol. Microbiol.">
        <title>The Global Catalogue of Microorganisms (GCM) 10K type strain sequencing project: providing services to taxonomists for standard genome sequencing and annotation.</title>
        <authorList>
            <consortium name="The Broad Institute Genomics Platform"/>
            <consortium name="The Broad Institute Genome Sequencing Center for Infectious Disease"/>
            <person name="Wu L."/>
            <person name="Ma J."/>
        </authorList>
    </citation>
    <scope>NUCLEOTIDE SEQUENCE [LARGE SCALE GENOMIC DNA]</scope>
    <source>
        <strain evidence="9">CGMCC 1.16275</strain>
    </source>
</reference>
<keyword evidence="4 7" id="KW-0489">Methyltransferase</keyword>
<evidence type="ECO:0000256" key="1">
    <source>
        <dbReference type="ARBA" id="ARBA00004496"/>
    </source>
</evidence>
<comment type="caution">
    <text evidence="8">The sequence shown here is derived from an EMBL/GenBank/DDBJ whole genome shotgun (WGS) entry which is preliminary data.</text>
</comment>
<organism evidence="8 9">
    <name type="scientific">Sphingomonas tabacisoli</name>
    <dbReference type="NCBI Taxonomy" id="2249466"/>
    <lineage>
        <taxon>Bacteria</taxon>
        <taxon>Pseudomonadati</taxon>
        <taxon>Pseudomonadota</taxon>
        <taxon>Alphaproteobacteria</taxon>
        <taxon>Sphingomonadales</taxon>
        <taxon>Sphingomonadaceae</taxon>
        <taxon>Sphingomonas</taxon>
    </lineage>
</organism>
<dbReference type="InterPro" id="IPR029063">
    <property type="entry name" value="SAM-dependent_MTases_sf"/>
</dbReference>
<proteinExistence type="inferred from homology"/>